<reference evidence="2" key="2">
    <citation type="submission" date="2015-03" db="UniProtKB">
        <authorList>
            <consortium name="EnsemblPlants"/>
        </authorList>
    </citation>
    <scope>IDENTIFICATION</scope>
</reference>
<evidence type="ECO:0000256" key="1">
    <source>
        <dbReference type="SAM" id="MobiDB-lite"/>
    </source>
</evidence>
<protein>
    <submittedName>
        <fullName evidence="2">Uncharacterized protein</fullName>
    </submittedName>
</protein>
<dbReference type="Gramene" id="OBART12G02880.1">
    <property type="protein sequence ID" value="OBART12G02880.1"/>
    <property type="gene ID" value="OBART12G02880"/>
</dbReference>
<dbReference type="Proteomes" id="UP000026960">
    <property type="component" value="Chromosome 12"/>
</dbReference>
<evidence type="ECO:0000313" key="2">
    <source>
        <dbReference type="EnsemblPlants" id="OBART12G02880.1"/>
    </source>
</evidence>
<dbReference type="HOGENOM" id="CLU_1130610_0_0_1"/>
<name>A0A0D3HRF4_9ORYZ</name>
<keyword evidence="3" id="KW-1185">Reference proteome</keyword>
<evidence type="ECO:0000313" key="3">
    <source>
        <dbReference type="Proteomes" id="UP000026960"/>
    </source>
</evidence>
<feature type="region of interest" description="Disordered" evidence="1">
    <location>
        <begin position="1"/>
        <end position="89"/>
    </location>
</feature>
<reference evidence="2" key="1">
    <citation type="journal article" date="2009" name="Rice">
        <title>De Novo Next Generation Sequencing of Plant Genomes.</title>
        <authorList>
            <person name="Rounsley S."/>
            <person name="Marri P.R."/>
            <person name="Yu Y."/>
            <person name="He R."/>
            <person name="Sisneros N."/>
            <person name="Goicoechea J.L."/>
            <person name="Lee S.J."/>
            <person name="Angelova A."/>
            <person name="Kudrna D."/>
            <person name="Luo M."/>
            <person name="Affourtit J."/>
            <person name="Desany B."/>
            <person name="Knight J."/>
            <person name="Niazi F."/>
            <person name="Egholm M."/>
            <person name="Wing R.A."/>
        </authorList>
    </citation>
    <scope>NUCLEOTIDE SEQUENCE [LARGE SCALE GENOMIC DNA]</scope>
    <source>
        <strain evidence="2">cv. IRGC 105608</strain>
    </source>
</reference>
<dbReference type="PaxDb" id="65489-OBART12G02880.1"/>
<sequence length="215" mass="21439">MDLAAGAVDSPPGSGSGVHDGGGGDNGQRLGRRDEPSWKAAATVHPSEGSRGSGPHAAGSGLPGPNLAGKLQGRRPRLHDNGGGGTTARQLRLDGVGVGGAGCGAVSGRLDGSDGAGTLEPDSTGRPASGMAEAAWVSALAEVTGAVAVLSLAGLEVSRWRGVVTTLSGVVSLLRALLRYPLLPWQGALGENLIQFFGWMTTASFGVTTLVRVSL</sequence>
<feature type="compositionally biased region" description="Gly residues" evidence="1">
    <location>
        <begin position="14"/>
        <end position="26"/>
    </location>
</feature>
<dbReference type="EnsemblPlants" id="OBART12G02880.1">
    <property type="protein sequence ID" value="OBART12G02880.1"/>
    <property type="gene ID" value="OBART12G02880"/>
</dbReference>
<feature type="compositionally biased region" description="Low complexity" evidence="1">
    <location>
        <begin position="1"/>
        <end position="13"/>
    </location>
</feature>
<feature type="region of interest" description="Disordered" evidence="1">
    <location>
        <begin position="109"/>
        <end position="128"/>
    </location>
</feature>
<organism evidence="2">
    <name type="scientific">Oryza barthii</name>
    <dbReference type="NCBI Taxonomy" id="65489"/>
    <lineage>
        <taxon>Eukaryota</taxon>
        <taxon>Viridiplantae</taxon>
        <taxon>Streptophyta</taxon>
        <taxon>Embryophyta</taxon>
        <taxon>Tracheophyta</taxon>
        <taxon>Spermatophyta</taxon>
        <taxon>Magnoliopsida</taxon>
        <taxon>Liliopsida</taxon>
        <taxon>Poales</taxon>
        <taxon>Poaceae</taxon>
        <taxon>BOP clade</taxon>
        <taxon>Oryzoideae</taxon>
        <taxon>Oryzeae</taxon>
        <taxon>Oryzinae</taxon>
        <taxon>Oryza</taxon>
    </lineage>
</organism>
<accession>A0A0D3HRF4</accession>
<proteinExistence type="predicted"/>
<dbReference type="AlphaFoldDB" id="A0A0D3HRF4"/>